<gene>
    <name evidence="1" type="ORF">Tci_282381</name>
</gene>
<dbReference type="EMBL" id="BKCJ010089680">
    <property type="protein sequence ID" value="GEX10406.1"/>
    <property type="molecule type" value="Genomic_DNA"/>
</dbReference>
<dbReference type="InterPro" id="IPR052160">
    <property type="entry name" value="Gypsy_RT_Integrase-like"/>
</dbReference>
<proteinExistence type="predicted"/>
<accession>A0A699H2D2</accession>
<name>A0A699H2D2_TANCI</name>
<protein>
    <recommendedName>
        <fullName evidence="2">Reverse transcriptase domain-containing protein</fullName>
    </recommendedName>
</protein>
<dbReference type="InterPro" id="IPR036397">
    <property type="entry name" value="RNaseH_sf"/>
</dbReference>
<organism evidence="1">
    <name type="scientific">Tanacetum cinerariifolium</name>
    <name type="common">Dalmatian daisy</name>
    <name type="synonym">Chrysanthemum cinerariifolium</name>
    <dbReference type="NCBI Taxonomy" id="118510"/>
    <lineage>
        <taxon>Eukaryota</taxon>
        <taxon>Viridiplantae</taxon>
        <taxon>Streptophyta</taxon>
        <taxon>Embryophyta</taxon>
        <taxon>Tracheophyta</taxon>
        <taxon>Spermatophyta</taxon>
        <taxon>Magnoliopsida</taxon>
        <taxon>eudicotyledons</taxon>
        <taxon>Gunneridae</taxon>
        <taxon>Pentapetalae</taxon>
        <taxon>asterids</taxon>
        <taxon>campanulids</taxon>
        <taxon>Asterales</taxon>
        <taxon>Asteraceae</taxon>
        <taxon>Asteroideae</taxon>
        <taxon>Anthemideae</taxon>
        <taxon>Anthemidinae</taxon>
        <taxon>Tanacetum</taxon>
    </lineage>
</organism>
<dbReference type="AlphaFoldDB" id="A0A699H2D2"/>
<dbReference type="SUPFAM" id="SSF53098">
    <property type="entry name" value="Ribonuclease H-like"/>
    <property type="match status" value="1"/>
</dbReference>
<dbReference type="PANTHER" id="PTHR47266">
    <property type="entry name" value="ENDONUCLEASE-RELATED"/>
    <property type="match status" value="1"/>
</dbReference>
<reference evidence="1" key="1">
    <citation type="journal article" date="2019" name="Sci. Rep.">
        <title>Draft genome of Tanacetum cinerariifolium, the natural source of mosquito coil.</title>
        <authorList>
            <person name="Yamashiro T."/>
            <person name="Shiraishi A."/>
            <person name="Satake H."/>
            <person name="Nakayama K."/>
        </authorList>
    </citation>
    <scope>NUCLEOTIDE SEQUENCE</scope>
</reference>
<dbReference type="InterPro" id="IPR012337">
    <property type="entry name" value="RNaseH-like_sf"/>
</dbReference>
<evidence type="ECO:0008006" key="2">
    <source>
        <dbReference type="Google" id="ProtNLM"/>
    </source>
</evidence>
<dbReference type="GO" id="GO:0003676">
    <property type="term" value="F:nucleic acid binding"/>
    <property type="evidence" value="ECO:0007669"/>
    <property type="project" value="InterPro"/>
</dbReference>
<sequence>MKRCDVVNRFSIAYHPQTNGQDENTNRAIQRILNKIVGNNRKEWSHKLDDALWAFRTTFKTPLGTTPFRIIYGKACHLPVELEHKAYQALTTCNIDLTKAEASRFLQINELDELRLDSYESLISYKERTNRWHDKQIKTPTKYEKGDKVLLFNSYGRLFLGKLKSRWYRLFTVSRNMKGGEIELCDEEGNEFIVNKQRVKLYQKDISDFDADDDVIYNDEGGVT</sequence>
<evidence type="ECO:0000313" key="1">
    <source>
        <dbReference type="EMBL" id="GEX10406.1"/>
    </source>
</evidence>
<dbReference type="Gene3D" id="3.30.420.10">
    <property type="entry name" value="Ribonuclease H-like superfamily/Ribonuclease H"/>
    <property type="match status" value="1"/>
</dbReference>
<comment type="caution">
    <text evidence="1">The sequence shown here is derived from an EMBL/GenBank/DDBJ whole genome shotgun (WGS) entry which is preliminary data.</text>
</comment>